<evidence type="ECO:0000313" key="2">
    <source>
        <dbReference type="Proteomes" id="UP000499080"/>
    </source>
</evidence>
<sequence length="171" mass="19116">MNENSVYDRVAKIVNRCRMLDPISHEEDVRNAYSILLPTIRNKRTTRIVPECTDEAGSFYWFRCLGYRHDAIFCESDFLLCSRSNSPGSSQEIFLKGWYLEVPLVQGLVRVLAGAGVLMVITSMTRPFPREVRTIGGGGTQCPTINILPGEAIARLLIRVLAVTPEGSKPK</sequence>
<keyword evidence="2" id="KW-1185">Reference proteome</keyword>
<reference evidence="1 2" key="1">
    <citation type="journal article" date="2019" name="Sci. Rep.">
        <title>Orb-weaving spider Araneus ventricosus genome elucidates the spidroin gene catalogue.</title>
        <authorList>
            <person name="Kono N."/>
            <person name="Nakamura H."/>
            <person name="Ohtoshi R."/>
            <person name="Moran D.A.P."/>
            <person name="Shinohara A."/>
            <person name="Yoshida Y."/>
            <person name="Fujiwara M."/>
            <person name="Mori M."/>
            <person name="Tomita M."/>
            <person name="Arakawa K."/>
        </authorList>
    </citation>
    <scope>NUCLEOTIDE SEQUENCE [LARGE SCALE GENOMIC DNA]</scope>
</reference>
<dbReference type="AlphaFoldDB" id="A0A4Y2PRD5"/>
<dbReference type="Proteomes" id="UP000499080">
    <property type="component" value="Unassembled WGS sequence"/>
</dbReference>
<accession>A0A4Y2PRD5</accession>
<gene>
    <name evidence="1" type="ORF">AVEN_102340_1</name>
</gene>
<name>A0A4Y2PRD5_ARAVE</name>
<proteinExistence type="predicted"/>
<comment type="caution">
    <text evidence="1">The sequence shown here is derived from an EMBL/GenBank/DDBJ whole genome shotgun (WGS) entry which is preliminary data.</text>
</comment>
<protein>
    <submittedName>
        <fullName evidence="1">Uncharacterized protein</fullName>
    </submittedName>
</protein>
<evidence type="ECO:0000313" key="1">
    <source>
        <dbReference type="EMBL" id="GBN53672.1"/>
    </source>
</evidence>
<dbReference type="EMBL" id="BGPR01011929">
    <property type="protein sequence ID" value="GBN53672.1"/>
    <property type="molecule type" value="Genomic_DNA"/>
</dbReference>
<organism evidence="1 2">
    <name type="scientific">Araneus ventricosus</name>
    <name type="common">Orbweaver spider</name>
    <name type="synonym">Epeira ventricosa</name>
    <dbReference type="NCBI Taxonomy" id="182803"/>
    <lineage>
        <taxon>Eukaryota</taxon>
        <taxon>Metazoa</taxon>
        <taxon>Ecdysozoa</taxon>
        <taxon>Arthropoda</taxon>
        <taxon>Chelicerata</taxon>
        <taxon>Arachnida</taxon>
        <taxon>Araneae</taxon>
        <taxon>Araneomorphae</taxon>
        <taxon>Entelegynae</taxon>
        <taxon>Araneoidea</taxon>
        <taxon>Araneidae</taxon>
        <taxon>Araneus</taxon>
    </lineage>
</organism>